<name>A0A835ENK8_9POAL</name>
<evidence type="ECO:0000313" key="3">
    <source>
        <dbReference type="EMBL" id="KAF8696779.1"/>
    </source>
</evidence>
<dbReference type="PANTHER" id="PTHR36312:SF1">
    <property type="entry name" value="OS01G0594500 PROTEIN"/>
    <property type="match status" value="1"/>
</dbReference>
<reference evidence="3" key="1">
    <citation type="submission" date="2020-07" db="EMBL/GenBank/DDBJ databases">
        <title>Genome sequence and genetic diversity analysis of an under-domesticated orphan crop, white fonio (Digitaria exilis).</title>
        <authorList>
            <person name="Bennetzen J.L."/>
            <person name="Chen S."/>
            <person name="Ma X."/>
            <person name="Wang X."/>
            <person name="Yssel A.E.J."/>
            <person name="Chaluvadi S.R."/>
            <person name="Johnson M."/>
            <person name="Gangashetty P."/>
            <person name="Hamidou F."/>
            <person name="Sanogo M.D."/>
            <person name="Zwaenepoel A."/>
            <person name="Wallace J."/>
            <person name="Van De Peer Y."/>
            <person name="Van Deynze A."/>
        </authorList>
    </citation>
    <scope>NUCLEOTIDE SEQUENCE</scope>
    <source>
        <tissue evidence="3">Leaves</tissue>
    </source>
</reference>
<gene>
    <name evidence="3" type="ORF">HU200_036412</name>
</gene>
<comment type="caution">
    <text evidence="3">The sequence shown here is derived from an EMBL/GenBank/DDBJ whole genome shotgun (WGS) entry which is preliminary data.</text>
</comment>
<dbReference type="InterPro" id="IPR038975">
    <property type="entry name" value="THNL"/>
</dbReference>
<protein>
    <submittedName>
        <fullName evidence="3">Uncharacterized protein</fullName>
    </submittedName>
</protein>
<dbReference type="PANTHER" id="PTHR36312">
    <property type="entry name" value="THIONIN-LIKE PROTEIN 1"/>
    <property type="match status" value="1"/>
</dbReference>
<dbReference type="AlphaFoldDB" id="A0A835ENK8"/>
<dbReference type="Proteomes" id="UP000636709">
    <property type="component" value="Unassembled WGS sequence"/>
</dbReference>
<keyword evidence="4" id="KW-1185">Reference proteome</keyword>
<evidence type="ECO:0000256" key="1">
    <source>
        <dbReference type="SAM" id="MobiDB-lite"/>
    </source>
</evidence>
<evidence type="ECO:0000256" key="2">
    <source>
        <dbReference type="SAM" id="Phobius"/>
    </source>
</evidence>
<evidence type="ECO:0000313" key="4">
    <source>
        <dbReference type="Proteomes" id="UP000636709"/>
    </source>
</evidence>
<dbReference type="EMBL" id="JACEFO010001880">
    <property type="protein sequence ID" value="KAF8696779.1"/>
    <property type="molecule type" value="Genomic_DNA"/>
</dbReference>
<organism evidence="3 4">
    <name type="scientific">Digitaria exilis</name>
    <dbReference type="NCBI Taxonomy" id="1010633"/>
    <lineage>
        <taxon>Eukaryota</taxon>
        <taxon>Viridiplantae</taxon>
        <taxon>Streptophyta</taxon>
        <taxon>Embryophyta</taxon>
        <taxon>Tracheophyta</taxon>
        <taxon>Spermatophyta</taxon>
        <taxon>Magnoliopsida</taxon>
        <taxon>Liliopsida</taxon>
        <taxon>Poales</taxon>
        <taxon>Poaceae</taxon>
        <taxon>PACMAD clade</taxon>
        <taxon>Panicoideae</taxon>
        <taxon>Panicodae</taxon>
        <taxon>Paniceae</taxon>
        <taxon>Anthephorinae</taxon>
        <taxon>Digitaria</taxon>
    </lineage>
</organism>
<feature type="region of interest" description="Disordered" evidence="1">
    <location>
        <begin position="195"/>
        <end position="218"/>
    </location>
</feature>
<sequence>MTAHNSPARFRARLHYSASSHAPGHNNPGRQGVWCQKIIEVYMLLSRTRKMAAARLVAAAAAVAVAVAALLATGAYADCFETCFKNCISNDKSMADYCNYACSLTCGGGGGGGSPNDAIRRPIDCQFSCVRDSCRPHRAAEFEFADGKGMEACYGQCYDGCKTKASLPRPLGAGVAGDVVWPAALPDHPFHKTLEAVEPTSEPDPDDVSRRASGPLLP</sequence>
<keyword evidence="2" id="KW-1133">Transmembrane helix</keyword>
<dbReference type="OrthoDB" id="688747at2759"/>
<accession>A0A835ENK8</accession>
<keyword evidence="2" id="KW-0812">Transmembrane</keyword>
<proteinExistence type="predicted"/>
<keyword evidence="2" id="KW-0472">Membrane</keyword>
<feature type="transmembrane region" description="Helical" evidence="2">
    <location>
        <begin position="52"/>
        <end position="77"/>
    </location>
</feature>